<reference evidence="2 3" key="1">
    <citation type="submission" date="2019-03" db="EMBL/GenBank/DDBJ databases">
        <title>Genomic analyses of the natural microbiome of Caenorhabditis elegans.</title>
        <authorList>
            <person name="Samuel B."/>
        </authorList>
    </citation>
    <scope>NUCLEOTIDE SEQUENCE [LARGE SCALE GENOMIC DNA]</scope>
    <source>
        <strain evidence="2 3">BIGb0156</strain>
    </source>
</reference>
<dbReference type="AlphaFoldDB" id="A0A4R6EGW0"/>
<comment type="caution">
    <text evidence="2">The sequence shown here is derived from an EMBL/GenBank/DDBJ whole genome shotgun (WGS) entry which is preliminary data.</text>
</comment>
<gene>
    <name evidence="2" type="ORF">EC847_107139</name>
</gene>
<evidence type="ECO:0000313" key="2">
    <source>
        <dbReference type="EMBL" id="TDN57655.1"/>
    </source>
</evidence>
<proteinExistence type="predicted"/>
<feature type="chain" id="PRO_5020504848" evidence="1">
    <location>
        <begin position="31"/>
        <end position="276"/>
    </location>
</feature>
<dbReference type="EMBL" id="SNVX01000007">
    <property type="protein sequence ID" value="TDN57655.1"/>
    <property type="molecule type" value="Genomic_DNA"/>
</dbReference>
<keyword evidence="3" id="KW-1185">Reference proteome</keyword>
<dbReference type="Pfam" id="PF10670">
    <property type="entry name" value="DUF4198"/>
    <property type="match status" value="1"/>
</dbReference>
<evidence type="ECO:0000313" key="3">
    <source>
        <dbReference type="Proteomes" id="UP000295530"/>
    </source>
</evidence>
<organism evidence="2 3">
    <name type="scientific">Scandinavium goeteborgense</name>
    <dbReference type="NCBI Taxonomy" id="1851514"/>
    <lineage>
        <taxon>Bacteria</taxon>
        <taxon>Pseudomonadati</taxon>
        <taxon>Pseudomonadota</taxon>
        <taxon>Gammaproteobacteria</taxon>
        <taxon>Enterobacterales</taxon>
        <taxon>Enterobacteriaceae</taxon>
        <taxon>Scandinavium</taxon>
    </lineage>
</organism>
<sequence>MRLMKRQFSALKQGVVAVALSLLSVTAVQAHEFWMVPHNAQSQVDDQVLFELRIGSGLPGKQSVRLPGLVSAFTARDAQGRYEVSGRDNSRVIGHLRPRTRGATVVALRTHQAKITLPSTEFEGYLQEEGLTNVMRQRQAEGDSGLPATELYSRCAKSIILVDGNSAGFDKPAGLPLEVVPLSEPLGYQPGQPYRLRLLRDGKPLPGAQIKAQLQGKKRYLLKAVSNAQGEVAISLPEAGVWLFSAVDMVPADAPDADWQSLWASVTLDIGERSAS</sequence>
<accession>A0A4R6EGW0</accession>
<keyword evidence="1" id="KW-0732">Signal</keyword>
<dbReference type="InterPro" id="IPR019613">
    <property type="entry name" value="DUF4198"/>
</dbReference>
<dbReference type="Proteomes" id="UP000295530">
    <property type="component" value="Unassembled WGS sequence"/>
</dbReference>
<name>A0A4R6EGW0_SCAGO</name>
<protein>
    <submittedName>
        <fullName evidence="2">Putative GH25 family protein</fullName>
    </submittedName>
</protein>
<dbReference type="OrthoDB" id="581894at2"/>
<evidence type="ECO:0000256" key="1">
    <source>
        <dbReference type="SAM" id="SignalP"/>
    </source>
</evidence>
<feature type="signal peptide" evidence="1">
    <location>
        <begin position="1"/>
        <end position="30"/>
    </location>
</feature>